<dbReference type="Gene3D" id="3.40.50.1240">
    <property type="entry name" value="Phosphoglycerate mutase-like"/>
    <property type="match status" value="1"/>
</dbReference>
<proteinExistence type="predicted"/>
<protein>
    <submittedName>
        <fullName evidence="2">MSMEG_4193 family putative phosphomutase</fullName>
    </submittedName>
</protein>
<dbReference type="EMBL" id="JBHUEE010000002">
    <property type="protein sequence ID" value="MFD1717327.1"/>
    <property type="molecule type" value="Genomic_DNA"/>
</dbReference>
<gene>
    <name evidence="2" type="ORF">ACFSE6_05750</name>
</gene>
<dbReference type="RefSeq" id="WP_388003340.1">
    <property type="nucleotide sequence ID" value="NZ_JBHUEE010000002.1"/>
</dbReference>
<keyword evidence="3" id="KW-1185">Reference proteome</keyword>
<dbReference type="PANTHER" id="PTHR48100">
    <property type="entry name" value="BROAD-SPECIFICITY PHOSPHATASE YOR283W-RELATED"/>
    <property type="match status" value="1"/>
</dbReference>
<dbReference type="Proteomes" id="UP001597277">
    <property type="component" value="Unassembled WGS sequence"/>
</dbReference>
<dbReference type="CDD" id="cd07067">
    <property type="entry name" value="HP_PGM_like"/>
    <property type="match status" value="1"/>
</dbReference>
<dbReference type="SUPFAM" id="SSF53254">
    <property type="entry name" value="Phosphoglycerate mutase-like"/>
    <property type="match status" value="1"/>
</dbReference>
<sequence>MATVILARHGRTTANAEGVLAGRTDVGLDETGRGQAERLADRLRPVPLVAVVSSPLTRCRQTQAAVLEAQTGAPADVVEEAITEQDYGDWQGRKLADLAKDELWPRVQREPSQVTFPGGESFAAMQSRAVAAIRRHDAAVETAHGARATWVAVSHGDVIKAILADAFGMPLDAFQRIHVGPASLSIVRYTDERPEVLATNTEAGDLSWLRPEEKEVEAQVGGGAGHEPAVTSGP</sequence>
<dbReference type="InterPro" id="IPR022492">
    <property type="entry name" value="Phosphomutase_MSMEG4193_put"/>
</dbReference>
<name>A0ABW4L4K5_9MICO</name>
<dbReference type="PANTHER" id="PTHR48100:SF2">
    <property type="entry name" value="CONSERVED PROTEIN"/>
    <property type="match status" value="1"/>
</dbReference>
<comment type="caution">
    <text evidence="2">The sequence shown here is derived from an EMBL/GenBank/DDBJ whole genome shotgun (WGS) entry which is preliminary data.</text>
</comment>
<evidence type="ECO:0000256" key="1">
    <source>
        <dbReference type="SAM" id="MobiDB-lite"/>
    </source>
</evidence>
<dbReference type="NCBIfam" id="TIGR03848">
    <property type="entry name" value="MSMEG_4193"/>
    <property type="match status" value="1"/>
</dbReference>
<feature type="region of interest" description="Disordered" evidence="1">
    <location>
        <begin position="210"/>
        <end position="234"/>
    </location>
</feature>
<dbReference type="InterPro" id="IPR050275">
    <property type="entry name" value="PGM_Phosphatase"/>
</dbReference>
<evidence type="ECO:0000313" key="3">
    <source>
        <dbReference type="Proteomes" id="UP001597277"/>
    </source>
</evidence>
<dbReference type="Pfam" id="PF00300">
    <property type="entry name" value="His_Phos_1"/>
    <property type="match status" value="1"/>
</dbReference>
<dbReference type="InterPro" id="IPR013078">
    <property type="entry name" value="His_Pase_superF_clade-1"/>
</dbReference>
<dbReference type="InterPro" id="IPR029033">
    <property type="entry name" value="His_PPase_superfam"/>
</dbReference>
<organism evidence="2 3">
    <name type="scientific">Georgenia deserti</name>
    <dbReference type="NCBI Taxonomy" id="2093781"/>
    <lineage>
        <taxon>Bacteria</taxon>
        <taxon>Bacillati</taxon>
        <taxon>Actinomycetota</taxon>
        <taxon>Actinomycetes</taxon>
        <taxon>Micrococcales</taxon>
        <taxon>Bogoriellaceae</taxon>
        <taxon>Georgenia</taxon>
    </lineage>
</organism>
<evidence type="ECO:0000313" key="2">
    <source>
        <dbReference type="EMBL" id="MFD1717327.1"/>
    </source>
</evidence>
<reference evidence="3" key="1">
    <citation type="journal article" date="2019" name="Int. J. Syst. Evol. Microbiol.">
        <title>The Global Catalogue of Microorganisms (GCM) 10K type strain sequencing project: providing services to taxonomists for standard genome sequencing and annotation.</title>
        <authorList>
            <consortium name="The Broad Institute Genomics Platform"/>
            <consortium name="The Broad Institute Genome Sequencing Center for Infectious Disease"/>
            <person name="Wu L."/>
            <person name="Ma J."/>
        </authorList>
    </citation>
    <scope>NUCLEOTIDE SEQUENCE [LARGE SCALE GENOMIC DNA]</scope>
    <source>
        <strain evidence="3">JCM 17130</strain>
    </source>
</reference>
<dbReference type="SMART" id="SM00855">
    <property type="entry name" value="PGAM"/>
    <property type="match status" value="1"/>
</dbReference>
<accession>A0ABW4L4K5</accession>